<feature type="compositionally biased region" description="Polar residues" evidence="1">
    <location>
        <begin position="9"/>
        <end position="23"/>
    </location>
</feature>
<evidence type="ECO:0000313" key="3">
    <source>
        <dbReference type="Proteomes" id="UP000785679"/>
    </source>
</evidence>
<feature type="region of interest" description="Disordered" evidence="1">
    <location>
        <begin position="1"/>
        <end position="40"/>
    </location>
</feature>
<proteinExistence type="predicted"/>
<protein>
    <submittedName>
        <fullName evidence="2">Uncharacterized protein</fullName>
    </submittedName>
</protein>
<reference evidence="2" key="1">
    <citation type="submission" date="2019-06" db="EMBL/GenBank/DDBJ databases">
        <authorList>
            <person name="Zheng W."/>
        </authorList>
    </citation>
    <scope>NUCLEOTIDE SEQUENCE</scope>
    <source>
        <strain evidence="2">QDHG01</strain>
    </source>
</reference>
<gene>
    <name evidence="2" type="ORF">FGO68_gene182</name>
</gene>
<dbReference type="EMBL" id="RRYP01000619">
    <property type="protein sequence ID" value="TNV87117.1"/>
    <property type="molecule type" value="Genomic_DNA"/>
</dbReference>
<accession>A0A8J8P4U1</accession>
<name>A0A8J8P4U1_HALGN</name>
<dbReference type="AlphaFoldDB" id="A0A8J8P4U1"/>
<keyword evidence="3" id="KW-1185">Reference proteome</keyword>
<evidence type="ECO:0000313" key="2">
    <source>
        <dbReference type="EMBL" id="TNV87117.1"/>
    </source>
</evidence>
<sequence>MMQAKPKSNEQGQQLTRKVAQQSDEIKQPTNTQQQTNNNSPLRKISQFFNQLFSASKGSKTAIANRTTQPIMGTQQISQEKVSPLMKLIKKAKPVEPSTQNYINIKAIDRDERFDSLPVMILGKDQSYNTYSEDQYDSQLPLNSPRFYASQDAETFTLPNDYRDQLESSVIPDLRKLLWKPPPINAGNNSSIYLNQTVVNIDRNRARSLINDDHTPEDSAGFYNFDKDIKEPCYYSKVASDLKTTLGLTPQKGYYSQKRIAFNQQERKQFLNQQNLSIAQIHAKNLKLEEVSN</sequence>
<comment type="caution">
    <text evidence="2">The sequence shown here is derived from an EMBL/GenBank/DDBJ whole genome shotgun (WGS) entry which is preliminary data.</text>
</comment>
<organism evidence="2 3">
    <name type="scientific">Halteria grandinella</name>
    <dbReference type="NCBI Taxonomy" id="5974"/>
    <lineage>
        <taxon>Eukaryota</taxon>
        <taxon>Sar</taxon>
        <taxon>Alveolata</taxon>
        <taxon>Ciliophora</taxon>
        <taxon>Intramacronucleata</taxon>
        <taxon>Spirotrichea</taxon>
        <taxon>Stichotrichia</taxon>
        <taxon>Sporadotrichida</taxon>
        <taxon>Halteriidae</taxon>
        <taxon>Halteria</taxon>
    </lineage>
</organism>
<evidence type="ECO:0000256" key="1">
    <source>
        <dbReference type="SAM" id="MobiDB-lite"/>
    </source>
</evidence>
<feature type="compositionally biased region" description="Low complexity" evidence="1">
    <location>
        <begin position="30"/>
        <end position="39"/>
    </location>
</feature>
<dbReference type="Proteomes" id="UP000785679">
    <property type="component" value="Unassembled WGS sequence"/>
</dbReference>